<dbReference type="RefSeq" id="WP_044011269.1">
    <property type="nucleotide sequence ID" value="NZ_AWTT01000044.1"/>
</dbReference>
<keyword evidence="1" id="KW-0812">Transmembrane</keyword>
<dbReference type="STRING" id="1335616.WDC_1570"/>
<evidence type="ECO:0000313" key="2">
    <source>
        <dbReference type="EMBL" id="KIS02852.1"/>
    </source>
</evidence>
<sequence length="97" mass="11058">MLPLKNKGFVLADSIVALTVLSMVLVFFCVNEHQLQSQMKHAKQELILARTAKEAADQYTIDHQNRQFEQHDYTVTVSAHSIKIMQAKQVVFTVTNK</sequence>
<dbReference type="AlphaFoldDB" id="A0A0D1A564"/>
<comment type="caution">
    <text evidence="2">The sequence shown here is derived from an EMBL/GenBank/DDBJ whole genome shotgun (WGS) entry which is preliminary data.</text>
</comment>
<feature type="transmembrane region" description="Helical" evidence="1">
    <location>
        <begin position="12"/>
        <end position="30"/>
    </location>
</feature>
<name>A0A0D1A564_9LACO</name>
<proteinExistence type="predicted"/>
<dbReference type="PATRIC" id="fig|1335616.4.peg.1578"/>
<keyword evidence="1" id="KW-0472">Membrane</keyword>
<organism evidence="2 3">
    <name type="scientific">Paucilactobacillus wasatchensis</name>
    <dbReference type="NCBI Taxonomy" id="1335616"/>
    <lineage>
        <taxon>Bacteria</taxon>
        <taxon>Bacillati</taxon>
        <taxon>Bacillota</taxon>
        <taxon>Bacilli</taxon>
        <taxon>Lactobacillales</taxon>
        <taxon>Lactobacillaceae</taxon>
        <taxon>Paucilactobacillus</taxon>
    </lineage>
</organism>
<reference evidence="2 3" key="1">
    <citation type="submission" date="2013-08" db="EMBL/GenBank/DDBJ databases">
        <title>Lactobacillus wasatchii sp. WDC04, a late gas producing bacteria isolated from aged chedder cheese.</title>
        <authorList>
            <person name="Oberg C.J."/>
            <person name="Culumber M."/>
            <person name="McMahon D.J."/>
            <person name="Broadbent J.R."/>
            <person name="Oberg T.S."/>
            <person name="Ortaki F."/>
        </authorList>
    </citation>
    <scope>NUCLEOTIDE SEQUENCE [LARGE SCALE GENOMIC DNA]</scope>
    <source>
        <strain evidence="2 3">WDC04</strain>
    </source>
</reference>
<gene>
    <name evidence="2" type="ORF">WDC_1570</name>
</gene>
<dbReference type="Proteomes" id="UP000032279">
    <property type="component" value="Unassembled WGS sequence"/>
</dbReference>
<dbReference type="EMBL" id="AWTT01000044">
    <property type="protein sequence ID" value="KIS02852.1"/>
    <property type="molecule type" value="Genomic_DNA"/>
</dbReference>
<evidence type="ECO:0000313" key="3">
    <source>
        <dbReference type="Proteomes" id="UP000032279"/>
    </source>
</evidence>
<evidence type="ECO:0000256" key="1">
    <source>
        <dbReference type="SAM" id="Phobius"/>
    </source>
</evidence>
<evidence type="ECO:0008006" key="4">
    <source>
        <dbReference type="Google" id="ProtNLM"/>
    </source>
</evidence>
<accession>A0A0D1A564</accession>
<keyword evidence="1" id="KW-1133">Transmembrane helix</keyword>
<protein>
    <recommendedName>
        <fullName evidence="4">Late competence protein ComGE</fullName>
    </recommendedName>
</protein>
<keyword evidence="3" id="KW-1185">Reference proteome</keyword>
<dbReference type="OrthoDB" id="2325039at2"/>